<comment type="caution">
    <text evidence="2">The sequence shown here is derived from an EMBL/GenBank/DDBJ whole genome shotgun (WGS) entry which is preliminary data.</text>
</comment>
<organism evidence="2 3">
    <name type="scientific">Exophiala dermatitidis</name>
    <name type="common">Black yeast-like fungus</name>
    <name type="synonym">Wangiella dermatitidis</name>
    <dbReference type="NCBI Taxonomy" id="5970"/>
    <lineage>
        <taxon>Eukaryota</taxon>
        <taxon>Fungi</taxon>
        <taxon>Dikarya</taxon>
        <taxon>Ascomycota</taxon>
        <taxon>Pezizomycotina</taxon>
        <taxon>Eurotiomycetes</taxon>
        <taxon>Chaetothyriomycetidae</taxon>
        <taxon>Chaetothyriales</taxon>
        <taxon>Herpotrichiellaceae</taxon>
        <taxon>Exophiala</taxon>
    </lineage>
</organism>
<proteinExistence type="predicted"/>
<sequence>MTAKQKFRMLHVSRCAQKILEFMVLASARIKGTTGSALNISDPYCPLLQLPNELLLQITGFLEAEYQLSLRICCRRLRLLLMGLDPTLSDFSTKLRFYKCLEPDYPEHLPCLTCGIMFKWRAPDMRARCPREGQHPSMPNWSWAPYDCWFLAGTFDIRMSRPFVELVFRAHERGERYGYPVSSLRSSGLHRTGVLFQNDARMIDGELVLATRWELDAVPRMDSNWEDQIKLLFWASCLHWRSNGWRDKITSLLKGASTNTTPLKPTETVKCSFCECDWQLEMNHKTDTHSSLLFYVWKNYGRRYGKRQGNEQIFHRQPTPPLDTESVSRRDLRALFESGNEEKGQHQGHRGLSAF</sequence>
<evidence type="ECO:0000313" key="3">
    <source>
        <dbReference type="Proteomes" id="UP001161757"/>
    </source>
</evidence>
<reference evidence="2" key="1">
    <citation type="submission" date="2023-01" db="EMBL/GenBank/DDBJ databases">
        <title>Exophiala dermititidis isolated from Cystic Fibrosis Patient.</title>
        <authorList>
            <person name="Kurbessoian T."/>
            <person name="Crocker A."/>
            <person name="Murante D."/>
            <person name="Hogan D.A."/>
            <person name="Stajich J.E."/>
        </authorList>
    </citation>
    <scope>NUCLEOTIDE SEQUENCE</scope>
    <source>
        <strain evidence="2">Ex8</strain>
    </source>
</reference>
<dbReference type="Proteomes" id="UP001161757">
    <property type="component" value="Unassembled WGS sequence"/>
</dbReference>
<dbReference type="EMBL" id="JAJGCB010000001">
    <property type="protein sequence ID" value="KAJ8995544.1"/>
    <property type="molecule type" value="Genomic_DNA"/>
</dbReference>
<gene>
    <name evidence="2" type="ORF">HRR80_000311</name>
</gene>
<evidence type="ECO:0000313" key="2">
    <source>
        <dbReference type="EMBL" id="KAJ8995544.1"/>
    </source>
</evidence>
<accession>A0AAN6F374</accession>
<name>A0AAN6F374_EXODE</name>
<dbReference type="InterPro" id="IPR001810">
    <property type="entry name" value="F-box_dom"/>
</dbReference>
<dbReference type="AlphaFoldDB" id="A0AAN6F374"/>
<dbReference type="Pfam" id="PF00646">
    <property type="entry name" value="F-box"/>
    <property type="match status" value="1"/>
</dbReference>
<evidence type="ECO:0000259" key="1">
    <source>
        <dbReference type="PROSITE" id="PS50181"/>
    </source>
</evidence>
<protein>
    <recommendedName>
        <fullName evidence="1">F-box domain-containing protein</fullName>
    </recommendedName>
</protein>
<dbReference type="PROSITE" id="PS50181">
    <property type="entry name" value="FBOX"/>
    <property type="match status" value="1"/>
</dbReference>
<feature type="domain" description="F-box" evidence="1">
    <location>
        <begin position="44"/>
        <end position="91"/>
    </location>
</feature>